<evidence type="ECO:0000313" key="1">
    <source>
        <dbReference type="EMBL" id="SDW98792.1"/>
    </source>
</evidence>
<accession>A0A1H2Y0V1</accession>
<gene>
    <name evidence="1" type="ORF">SAMN05444276_102697</name>
</gene>
<protein>
    <submittedName>
        <fullName evidence="1">Uncharacterized protein</fullName>
    </submittedName>
</protein>
<dbReference type="RefSeq" id="WP_156116155.1">
    <property type="nucleotide sequence ID" value="NZ_FNNA01000002.1"/>
</dbReference>
<proteinExistence type="predicted"/>
<reference evidence="2" key="1">
    <citation type="submission" date="2016-10" db="EMBL/GenBank/DDBJ databases">
        <authorList>
            <person name="Varghese N."/>
            <person name="Submissions S."/>
        </authorList>
    </citation>
    <scope>NUCLEOTIDE SEQUENCE [LARGE SCALE GENOMIC DNA]</scope>
    <source>
        <strain evidence="2">DSM 29303</strain>
    </source>
</reference>
<evidence type="ECO:0000313" key="2">
    <source>
        <dbReference type="Proteomes" id="UP000182944"/>
    </source>
</evidence>
<dbReference type="EMBL" id="FNNA01000002">
    <property type="protein sequence ID" value="SDW98792.1"/>
    <property type="molecule type" value="Genomic_DNA"/>
</dbReference>
<keyword evidence="2" id="KW-1185">Reference proteome</keyword>
<dbReference type="Proteomes" id="UP000182944">
    <property type="component" value="Unassembled WGS sequence"/>
</dbReference>
<sequence>MPHWPLALRLILTAVVFFATAAAFATGQMLLAVLGVVACAVAFQRMFMTL</sequence>
<dbReference type="AlphaFoldDB" id="A0A1H2Y0V1"/>
<name>A0A1H2Y0V1_9RHOB</name>
<organism evidence="1 2">
    <name type="scientific">Paracoccus sanguinis</name>
    <dbReference type="NCBI Taxonomy" id="1545044"/>
    <lineage>
        <taxon>Bacteria</taxon>
        <taxon>Pseudomonadati</taxon>
        <taxon>Pseudomonadota</taxon>
        <taxon>Alphaproteobacteria</taxon>
        <taxon>Rhodobacterales</taxon>
        <taxon>Paracoccaceae</taxon>
        <taxon>Paracoccus</taxon>
    </lineage>
</organism>